<evidence type="ECO:0000313" key="2">
    <source>
        <dbReference type="Proteomes" id="UP000199382"/>
    </source>
</evidence>
<keyword evidence="2" id="KW-1185">Reference proteome</keyword>
<organism evidence="1 2">
    <name type="scientific">Aliiruegeria lutimaris</name>
    <dbReference type="NCBI Taxonomy" id="571298"/>
    <lineage>
        <taxon>Bacteria</taxon>
        <taxon>Pseudomonadati</taxon>
        <taxon>Pseudomonadota</taxon>
        <taxon>Alphaproteobacteria</taxon>
        <taxon>Rhodobacterales</taxon>
        <taxon>Roseobacteraceae</taxon>
        <taxon>Aliiruegeria</taxon>
    </lineage>
</organism>
<name>A0A1G8LG52_9RHOB</name>
<protein>
    <submittedName>
        <fullName evidence="1">Squalene/phytoene synthase</fullName>
    </submittedName>
</protein>
<dbReference type="SUPFAM" id="SSF48576">
    <property type="entry name" value="Terpenoid synthases"/>
    <property type="match status" value="1"/>
</dbReference>
<dbReference type="InterPro" id="IPR008949">
    <property type="entry name" value="Isoprenoid_synthase_dom_sf"/>
</dbReference>
<evidence type="ECO:0000313" key="1">
    <source>
        <dbReference type="EMBL" id="SDI54661.1"/>
    </source>
</evidence>
<reference evidence="1 2" key="1">
    <citation type="submission" date="2016-10" db="EMBL/GenBank/DDBJ databases">
        <authorList>
            <person name="de Groot N.N."/>
        </authorList>
    </citation>
    <scope>NUCLEOTIDE SEQUENCE [LARGE SCALE GENOMIC DNA]</scope>
    <source>
        <strain evidence="1 2">DSM 25294</strain>
    </source>
</reference>
<dbReference type="InterPro" id="IPR002060">
    <property type="entry name" value="Squ/phyt_synthse"/>
</dbReference>
<accession>A0A1G8LG52</accession>
<dbReference type="AlphaFoldDB" id="A0A1G8LG52"/>
<dbReference type="STRING" id="571298.SAMN04488026_100440"/>
<dbReference type="EMBL" id="FNEK01000004">
    <property type="protein sequence ID" value="SDI54661.1"/>
    <property type="molecule type" value="Genomic_DNA"/>
</dbReference>
<dbReference type="OrthoDB" id="9814909at2"/>
<sequence>MSISDCAAIVEKGDPDRFLATMAAPVAAREVLFPLYAFNVEVTRIPWVSQEPMICEMRLQWWHDVLGEIAAGEPARAHEVAEPLTEMQRVRAVPVEPLQALVEARRWDIYRDPFEDEATFRAYIEASAAGLMWVAALALGTPVEAEKPVRDAGWAAGLAAFLRAVPELEARGRRPLHDGRPEAVMALANKGLVRLKDARKAGPPKTAIPALRAGWRARATLEKAAADPSRVAEGALEESPFARRFTLLRKTMIGSW</sequence>
<dbReference type="RefSeq" id="WP_093149352.1">
    <property type="nucleotide sequence ID" value="NZ_FNEK01000004.1"/>
</dbReference>
<gene>
    <name evidence="1" type="ORF">SAMN04488026_100440</name>
</gene>
<dbReference type="Gene3D" id="1.10.600.10">
    <property type="entry name" value="Farnesyl Diphosphate Synthase"/>
    <property type="match status" value="1"/>
</dbReference>
<dbReference type="Pfam" id="PF00494">
    <property type="entry name" value="SQS_PSY"/>
    <property type="match status" value="1"/>
</dbReference>
<proteinExistence type="predicted"/>
<dbReference type="Proteomes" id="UP000199382">
    <property type="component" value="Unassembled WGS sequence"/>
</dbReference>